<keyword evidence="2" id="KW-1185">Reference proteome</keyword>
<organism evidence="1 2">
    <name type="scientific">Willisornis vidua</name>
    <name type="common">Xingu scale-backed antbird</name>
    <dbReference type="NCBI Taxonomy" id="1566151"/>
    <lineage>
        <taxon>Eukaryota</taxon>
        <taxon>Metazoa</taxon>
        <taxon>Chordata</taxon>
        <taxon>Craniata</taxon>
        <taxon>Vertebrata</taxon>
        <taxon>Euteleostomi</taxon>
        <taxon>Archelosauria</taxon>
        <taxon>Archosauria</taxon>
        <taxon>Dinosauria</taxon>
        <taxon>Saurischia</taxon>
        <taxon>Theropoda</taxon>
        <taxon>Coelurosauria</taxon>
        <taxon>Aves</taxon>
        <taxon>Neognathae</taxon>
        <taxon>Neoaves</taxon>
        <taxon>Telluraves</taxon>
        <taxon>Australaves</taxon>
        <taxon>Passeriformes</taxon>
        <taxon>Thamnophilidae</taxon>
        <taxon>Willisornis</taxon>
    </lineage>
</organism>
<comment type="caution">
    <text evidence="1">The sequence shown here is derived from an EMBL/GenBank/DDBJ whole genome shotgun (WGS) entry which is preliminary data.</text>
</comment>
<gene>
    <name evidence="1" type="ORF">WISP_141537</name>
</gene>
<name>A0ABQ9CLZ6_9PASS</name>
<dbReference type="PANTHER" id="PTHR47027">
    <property type="entry name" value="REVERSE TRANSCRIPTASE DOMAIN-CONTAINING PROTEIN"/>
    <property type="match status" value="1"/>
</dbReference>
<evidence type="ECO:0000313" key="2">
    <source>
        <dbReference type="Proteomes" id="UP001145742"/>
    </source>
</evidence>
<evidence type="ECO:0000313" key="1">
    <source>
        <dbReference type="EMBL" id="KAJ7405175.1"/>
    </source>
</evidence>
<accession>A0ABQ9CLZ6</accession>
<dbReference type="EMBL" id="WHWB01034722">
    <property type="protein sequence ID" value="KAJ7405175.1"/>
    <property type="molecule type" value="Genomic_DNA"/>
</dbReference>
<sequence length="135" mass="14936">MVVTSVMAKEEEKGKAIARDLCADDSAELFGLEVSLKKTEVLNQAAPQEVFHHPHITIGESELKSVQQFTYLGSIISSDGKIDKGIDNSIEAMLLRTQVRWAGHISRMEDHRLPKIVLYGELATSCCKRETPVLG</sequence>
<dbReference type="PANTHER" id="PTHR47027:SF20">
    <property type="entry name" value="REVERSE TRANSCRIPTASE-LIKE PROTEIN WITH RNA-DIRECTED DNA POLYMERASE DOMAIN"/>
    <property type="match status" value="1"/>
</dbReference>
<dbReference type="Proteomes" id="UP001145742">
    <property type="component" value="Unassembled WGS sequence"/>
</dbReference>
<protein>
    <submittedName>
        <fullName evidence="1">Uncharacterized protein</fullName>
    </submittedName>
</protein>
<proteinExistence type="predicted"/>
<reference evidence="1" key="1">
    <citation type="submission" date="2019-10" db="EMBL/GenBank/DDBJ databases">
        <authorList>
            <person name="Soares A.E.R."/>
            <person name="Aleixo A."/>
            <person name="Schneider P."/>
            <person name="Miyaki C.Y."/>
            <person name="Schneider M.P."/>
            <person name="Mello C."/>
            <person name="Vasconcelos A.T.R."/>
        </authorList>
    </citation>
    <scope>NUCLEOTIDE SEQUENCE</scope>
    <source>
        <tissue evidence="1">Muscle</tissue>
    </source>
</reference>